<evidence type="ECO:0000313" key="2">
    <source>
        <dbReference type="EMBL" id="OAE33427.1"/>
    </source>
</evidence>
<comment type="caution">
    <text evidence="2">The sequence shown here is derived from an EMBL/GenBank/DDBJ whole genome shotgun (WGS) entry which is preliminary data.</text>
</comment>
<name>A0A176WJU8_MARPO</name>
<dbReference type="Proteomes" id="UP000077202">
    <property type="component" value="Unassembled WGS sequence"/>
</dbReference>
<evidence type="ECO:0000313" key="3">
    <source>
        <dbReference type="Proteomes" id="UP000077202"/>
    </source>
</evidence>
<feature type="region of interest" description="Disordered" evidence="1">
    <location>
        <begin position="1"/>
        <end position="34"/>
    </location>
</feature>
<organism evidence="2 3">
    <name type="scientific">Marchantia polymorpha subsp. ruderalis</name>
    <dbReference type="NCBI Taxonomy" id="1480154"/>
    <lineage>
        <taxon>Eukaryota</taxon>
        <taxon>Viridiplantae</taxon>
        <taxon>Streptophyta</taxon>
        <taxon>Embryophyta</taxon>
        <taxon>Marchantiophyta</taxon>
        <taxon>Marchantiopsida</taxon>
        <taxon>Marchantiidae</taxon>
        <taxon>Marchantiales</taxon>
        <taxon>Marchantiaceae</taxon>
        <taxon>Marchantia</taxon>
    </lineage>
</organism>
<reference evidence="2" key="1">
    <citation type="submission" date="2016-03" db="EMBL/GenBank/DDBJ databases">
        <title>Mechanisms controlling the formation of the plant cell surface in tip-growing cells are functionally conserved among land plants.</title>
        <authorList>
            <person name="Honkanen S."/>
            <person name="Jones V.A."/>
            <person name="Morieri G."/>
            <person name="Champion C."/>
            <person name="Hetherington A.J."/>
            <person name="Kelly S."/>
            <person name="Saint-Marcoux D."/>
            <person name="Proust H."/>
            <person name="Prescott H."/>
            <person name="Dolan L."/>
        </authorList>
    </citation>
    <scope>NUCLEOTIDE SEQUENCE [LARGE SCALE GENOMIC DNA]</scope>
    <source>
        <tissue evidence="2">Whole gametophyte</tissue>
    </source>
</reference>
<keyword evidence="3" id="KW-1185">Reference proteome</keyword>
<evidence type="ECO:0000256" key="1">
    <source>
        <dbReference type="SAM" id="MobiDB-lite"/>
    </source>
</evidence>
<dbReference type="AlphaFoldDB" id="A0A176WJU8"/>
<sequence>MEGADESIVSHAAETRGADSADEEPELPSNVQELLRLPEGKAESLQMLPSLTDPAVELVVDLLKWPRRQSSIANNRDEDSSRQTLVRSERG</sequence>
<dbReference type="EMBL" id="LVLJ01000655">
    <property type="protein sequence ID" value="OAE33427.1"/>
    <property type="molecule type" value="Genomic_DNA"/>
</dbReference>
<accession>A0A176WJU8</accession>
<gene>
    <name evidence="2" type="ORF">AXG93_2852s1460</name>
</gene>
<protein>
    <submittedName>
        <fullName evidence="2">Uncharacterized protein</fullName>
    </submittedName>
</protein>
<feature type="compositionally biased region" description="Basic and acidic residues" evidence="1">
    <location>
        <begin position="75"/>
        <end position="91"/>
    </location>
</feature>
<proteinExistence type="predicted"/>
<feature type="region of interest" description="Disordered" evidence="1">
    <location>
        <begin position="69"/>
        <end position="91"/>
    </location>
</feature>